<protein>
    <submittedName>
        <fullName evidence="1">Nucleotide pyrophosphatase</fullName>
    </submittedName>
</protein>
<dbReference type="OrthoDB" id="9779267at2"/>
<evidence type="ECO:0000313" key="2">
    <source>
        <dbReference type="Proteomes" id="UP000029080"/>
    </source>
</evidence>
<reference evidence="1 2" key="1">
    <citation type="submission" date="2014-03" db="EMBL/GenBank/DDBJ databases">
        <title>Genomics of Bifidobacteria.</title>
        <authorList>
            <person name="Ventura M."/>
            <person name="Milani C."/>
            <person name="Lugli G.A."/>
        </authorList>
    </citation>
    <scope>NUCLEOTIDE SEQUENCE [LARGE SCALE GENOMIC DNA]</scope>
    <source>
        <strain evidence="1 2">JCM 13495</strain>
    </source>
</reference>
<dbReference type="InterPro" id="IPR017850">
    <property type="entry name" value="Alkaline_phosphatase_core_sf"/>
</dbReference>
<dbReference type="EMBL" id="JGZU01000004">
    <property type="protein sequence ID" value="KFJ07506.1"/>
    <property type="molecule type" value="Genomic_DNA"/>
</dbReference>
<dbReference type="InterPro" id="IPR002591">
    <property type="entry name" value="Phosphodiest/P_Trfase"/>
</dbReference>
<evidence type="ECO:0000313" key="1">
    <source>
        <dbReference type="EMBL" id="KFJ07506.1"/>
    </source>
</evidence>
<name>A0A087EIA5_9BIFI</name>
<dbReference type="Gene3D" id="3.40.720.10">
    <property type="entry name" value="Alkaline Phosphatase, subunit A"/>
    <property type="match status" value="1"/>
</dbReference>
<dbReference type="STRING" id="356829.BITS_0759"/>
<gene>
    <name evidence="1" type="ORF">BITS_0759</name>
</gene>
<dbReference type="GO" id="GO:0016787">
    <property type="term" value="F:hydrolase activity"/>
    <property type="evidence" value="ECO:0007669"/>
    <property type="project" value="UniProtKB-ARBA"/>
</dbReference>
<dbReference type="Proteomes" id="UP000029080">
    <property type="component" value="Unassembled WGS sequence"/>
</dbReference>
<dbReference type="AlphaFoldDB" id="A0A087EIA5"/>
<sequence length="423" mass="45479">MGTMTIEVPAIEELLELRTMHALGEVRGDVAAKARIAGNQGSLPQAYGLRSLSAVMPALSDAIGCPVATALHQDPAQARQALGFPEARSAIVALVDGLGFWNIAMRVGHAPYLRSLLSHTENEHPISTCMPSTTVAAMGTFGTGTCPGMTAMTGYTQRNPQTGNIAQLIQFKDSLPPHELQQEPTVFEQLARHTRVTSVGLPKFADSPLTQAALRGATYQGHISPSSRIALACRAATTPGLTYLYIRDTDKVGHNYGWDSLQWTEAFERVDAQLSLLRRSAPKGTLIVIVADHGMISADPEQCIDIAEHPGLAQGVAQLGGEPRAPMLYVEPSHDVEEVAERWRDRLAGRAVVQTRDEAISSGVYGLVEDRVKPMIGDIVVAALHRVTIVDSRTQSEKAISLPSVHGSRSAVEMDIPCFIDMA</sequence>
<keyword evidence="2" id="KW-1185">Reference proteome</keyword>
<accession>A0A087EIA5</accession>
<dbReference type="PANTHER" id="PTHR10151">
    <property type="entry name" value="ECTONUCLEOTIDE PYROPHOSPHATASE/PHOSPHODIESTERASE"/>
    <property type="match status" value="1"/>
</dbReference>
<comment type="caution">
    <text evidence="1">The sequence shown here is derived from an EMBL/GenBank/DDBJ whole genome shotgun (WGS) entry which is preliminary data.</text>
</comment>
<dbReference type="PANTHER" id="PTHR10151:SF120">
    <property type="entry name" value="BIS(5'-ADENOSYL)-TRIPHOSPHATASE"/>
    <property type="match status" value="1"/>
</dbReference>
<proteinExistence type="predicted"/>
<dbReference type="SUPFAM" id="SSF53649">
    <property type="entry name" value="Alkaline phosphatase-like"/>
    <property type="match status" value="1"/>
</dbReference>
<organism evidence="1 2">
    <name type="scientific">Bifidobacterium tsurumiense</name>
    <dbReference type="NCBI Taxonomy" id="356829"/>
    <lineage>
        <taxon>Bacteria</taxon>
        <taxon>Bacillati</taxon>
        <taxon>Actinomycetota</taxon>
        <taxon>Actinomycetes</taxon>
        <taxon>Bifidobacteriales</taxon>
        <taxon>Bifidobacteriaceae</taxon>
        <taxon>Bifidobacterium</taxon>
    </lineage>
</organism>
<dbReference type="eggNOG" id="COG1524">
    <property type="taxonomic scope" value="Bacteria"/>
</dbReference>
<dbReference type="Pfam" id="PF01663">
    <property type="entry name" value="Phosphodiest"/>
    <property type="match status" value="1"/>
</dbReference>